<organism evidence="12">
    <name type="scientific">Pseudomonas marvdashtae</name>
    <dbReference type="NCBI Taxonomy" id="2745500"/>
    <lineage>
        <taxon>Bacteria</taxon>
        <taxon>Pseudomonadati</taxon>
        <taxon>Pseudomonadota</taxon>
        <taxon>Gammaproteobacteria</taxon>
        <taxon>Pseudomonadales</taxon>
        <taxon>Pseudomonadaceae</taxon>
        <taxon>Pseudomonas</taxon>
    </lineage>
</organism>
<keyword evidence="7" id="KW-0653">Protein transport</keyword>
<evidence type="ECO:0000256" key="9">
    <source>
        <dbReference type="ARBA" id="ARBA00023136"/>
    </source>
</evidence>
<reference evidence="12 14" key="1">
    <citation type="journal article" date="2020" name="Microorganisms">
        <title>Reliable Identification of Environmental Pseudomonas Isolates Using the rpoD Gene.</title>
        <authorList>
            <consortium name="The Broad Institute Genome Sequencing Platform"/>
            <person name="Girard L."/>
            <person name="Lood C."/>
            <person name="Rokni-Zadeh H."/>
            <person name="van Noort V."/>
            <person name="Lavigne R."/>
            <person name="De Mot R."/>
        </authorList>
    </citation>
    <scope>NUCLEOTIDE SEQUENCE</scope>
    <source>
        <strain evidence="12 14">SWRI102</strain>
    </source>
</reference>
<dbReference type="EMBL" id="JABWQX010000001">
    <property type="protein sequence ID" value="MBC3394769.1"/>
    <property type="molecule type" value="Genomic_DNA"/>
</dbReference>
<keyword evidence="5" id="KW-0997">Cell inner membrane</keyword>
<evidence type="ECO:0000313" key="12">
    <source>
        <dbReference type="EMBL" id="MBC3394769.1"/>
    </source>
</evidence>
<dbReference type="SUPFAM" id="SSF53067">
    <property type="entry name" value="Actin-like ATPase domain"/>
    <property type="match status" value="1"/>
</dbReference>
<dbReference type="GO" id="GO:0005886">
    <property type="term" value="C:plasma membrane"/>
    <property type="evidence" value="ECO:0007669"/>
    <property type="project" value="UniProtKB-SubCell"/>
</dbReference>
<comment type="similarity">
    <text evidence="2">Belongs to the GSP L family.</text>
</comment>
<keyword evidence="4" id="KW-1003">Cell membrane</keyword>
<dbReference type="GO" id="GO:0015627">
    <property type="term" value="C:type II protein secretion system complex"/>
    <property type="evidence" value="ECO:0007669"/>
    <property type="project" value="InterPro"/>
</dbReference>
<dbReference type="InterPro" id="IPR025691">
    <property type="entry name" value="GspL_pp_dom"/>
</dbReference>
<dbReference type="RefSeq" id="WP_186642842.1">
    <property type="nucleotide sequence ID" value="NZ_JABWQX020000001.1"/>
</dbReference>
<sequence>MSVLLRMALAPLAQLNADSLLECAWLDRKGALVKQGRQSLRELSSAAQAQALELCLHPQDSLLACVELPPLPAARLGDAVRCAADNLLLGSDDTVHLVHGPRDIGGQVQLAWFDRAALQRLSQLLQTLKLQPRGLYAAPCFLSLAEAGACTATWVEDHLLVREDLQRAWVHPLMEEGLEQLRERTVRWVGARPESLAGVDPLPGEQRWIGPVPSWSLLSGIEQNPRGNQRWGRAAACCAVAALIWTLGLNLYAMRLADEGQAIKRQMVSRVQQVFPELPVVLNPLQQARQQRDARRDGAQAEGPVSFAVLVRQAVGHLPFMAGAVDKLDFDGTELHLTPRAPARKPPAESSWQASLAQGGIQADLANGQWTLKRLPADAKTTSVAEAADE</sequence>
<keyword evidence="8" id="KW-1133">Transmembrane helix</keyword>
<keyword evidence="9" id="KW-0472">Membrane</keyword>
<dbReference type="GO" id="GO:0009276">
    <property type="term" value="C:Gram-negative-bacterium-type cell wall"/>
    <property type="evidence" value="ECO:0007669"/>
    <property type="project" value="InterPro"/>
</dbReference>
<evidence type="ECO:0000313" key="13">
    <source>
        <dbReference type="EMBL" id="MBV4552224.1"/>
    </source>
</evidence>
<evidence type="ECO:0000256" key="2">
    <source>
        <dbReference type="ARBA" id="ARBA00005318"/>
    </source>
</evidence>
<evidence type="ECO:0000256" key="4">
    <source>
        <dbReference type="ARBA" id="ARBA00022475"/>
    </source>
</evidence>
<dbReference type="InterPro" id="IPR007812">
    <property type="entry name" value="T2SS_protein-GspL"/>
</dbReference>
<keyword evidence="6" id="KW-0812">Transmembrane</keyword>
<feature type="domain" description="GspL periplasmic" evidence="11">
    <location>
        <begin position="226"/>
        <end position="346"/>
    </location>
</feature>
<comment type="caution">
    <text evidence="12">The sequence shown here is derived from an EMBL/GenBank/DDBJ whole genome shotgun (WGS) entry which is preliminary data.</text>
</comment>
<dbReference type="Gene3D" id="3.30.420.380">
    <property type="match status" value="1"/>
</dbReference>
<protein>
    <submittedName>
        <fullName evidence="12">Type II secretion system protein GspL</fullName>
    </submittedName>
</protein>
<feature type="region of interest" description="Disordered" evidence="10">
    <location>
        <begin position="337"/>
        <end position="356"/>
    </location>
</feature>
<dbReference type="GO" id="GO:0015628">
    <property type="term" value="P:protein secretion by the type II secretion system"/>
    <property type="evidence" value="ECO:0007669"/>
    <property type="project" value="InterPro"/>
</dbReference>
<dbReference type="EMBL" id="JABWQX020000001">
    <property type="protein sequence ID" value="MBV4552224.1"/>
    <property type="molecule type" value="Genomic_DNA"/>
</dbReference>
<dbReference type="Pfam" id="PF12693">
    <property type="entry name" value="GspL_C"/>
    <property type="match status" value="1"/>
</dbReference>
<evidence type="ECO:0000256" key="10">
    <source>
        <dbReference type="SAM" id="MobiDB-lite"/>
    </source>
</evidence>
<dbReference type="NCBIfam" id="TIGR01709">
    <property type="entry name" value="typeII_sec_gspL"/>
    <property type="match status" value="1"/>
</dbReference>
<keyword evidence="14" id="KW-1185">Reference proteome</keyword>
<evidence type="ECO:0000256" key="5">
    <source>
        <dbReference type="ARBA" id="ARBA00022519"/>
    </source>
</evidence>
<proteinExistence type="inferred from homology"/>
<evidence type="ECO:0000256" key="3">
    <source>
        <dbReference type="ARBA" id="ARBA00022448"/>
    </source>
</evidence>
<dbReference type="Proteomes" id="UP000659438">
    <property type="component" value="Unassembled WGS sequence"/>
</dbReference>
<evidence type="ECO:0000313" key="14">
    <source>
        <dbReference type="Proteomes" id="UP000659438"/>
    </source>
</evidence>
<name>A0A923JPQ6_9PSED</name>
<evidence type="ECO:0000256" key="8">
    <source>
        <dbReference type="ARBA" id="ARBA00022989"/>
    </source>
</evidence>
<evidence type="ECO:0000256" key="1">
    <source>
        <dbReference type="ARBA" id="ARBA00004533"/>
    </source>
</evidence>
<accession>A0A923JPQ6</accession>
<dbReference type="InterPro" id="IPR043129">
    <property type="entry name" value="ATPase_NBD"/>
</dbReference>
<evidence type="ECO:0000256" key="6">
    <source>
        <dbReference type="ARBA" id="ARBA00022692"/>
    </source>
</evidence>
<comment type="subcellular location">
    <subcellularLocation>
        <location evidence="1">Cell inner membrane</location>
    </subcellularLocation>
</comment>
<gene>
    <name evidence="13" type="ORF">HU742_013840</name>
    <name evidence="12" type="ORF">HU742_06095</name>
</gene>
<keyword evidence="3" id="KW-0813">Transport</keyword>
<evidence type="ECO:0000259" key="11">
    <source>
        <dbReference type="Pfam" id="PF12693"/>
    </source>
</evidence>
<dbReference type="AlphaFoldDB" id="A0A923JPQ6"/>
<reference evidence="13" key="3">
    <citation type="submission" date="2021-06" db="EMBL/GenBank/DDBJ databases">
        <title>Updating the genus Pseudomonas: Description of 43 new species and partition of the Pseudomonas putida group.</title>
        <authorList>
            <person name="Girard L."/>
            <person name="Lood C."/>
            <person name="Vandamme P."/>
            <person name="Rokni-Zadeh H."/>
            <person name="Van Noort V."/>
            <person name="Hofte M."/>
            <person name="Lavigne R."/>
            <person name="De Mot R."/>
        </authorList>
    </citation>
    <scope>NUCLEOTIDE SEQUENCE</scope>
    <source>
        <strain evidence="13">SWRI102</strain>
    </source>
</reference>
<evidence type="ECO:0000256" key="7">
    <source>
        <dbReference type="ARBA" id="ARBA00022927"/>
    </source>
</evidence>
<reference evidence="12" key="2">
    <citation type="submission" date="2020-07" db="EMBL/GenBank/DDBJ databases">
        <authorList>
            <person name="Lood C."/>
            <person name="Girard L."/>
        </authorList>
    </citation>
    <scope>NUCLEOTIDE SEQUENCE</scope>
    <source>
        <strain evidence="12">SWRI102</strain>
    </source>
</reference>